<dbReference type="GO" id="GO:1901137">
    <property type="term" value="P:carbohydrate derivative biosynthetic process"/>
    <property type="evidence" value="ECO:0007669"/>
    <property type="project" value="UniProtKB-ARBA"/>
</dbReference>
<name>A0A0W8IBA7_9MICO</name>
<dbReference type="EMBL" id="LQBL01000011">
    <property type="protein sequence ID" value="KUG56920.1"/>
    <property type="molecule type" value="Genomic_DNA"/>
</dbReference>
<gene>
    <name evidence="5" type="ORF">AVL62_11575</name>
</gene>
<dbReference type="Pfam" id="PF13692">
    <property type="entry name" value="Glyco_trans_1_4"/>
    <property type="match status" value="1"/>
</dbReference>
<accession>A0A0W8IBA7</accession>
<dbReference type="Proteomes" id="UP000054837">
    <property type="component" value="Unassembled WGS sequence"/>
</dbReference>
<evidence type="ECO:0000313" key="6">
    <source>
        <dbReference type="Proteomes" id="UP000054837"/>
    </source>
</evidence>
<organism evidence="5 6">
    <name type="scientific">Serinicoccus chungangensis</name>
    <dbReference type="NCBI Taxonomy" id="767452"/>
    <lineage>
        <taxon>Bacteria</taxon>
        <taxon>Bacillati</taxon>
        <taxon>Actinomycetota</taxon>
        <taxon>Actinomycetes</taxon>
        <taxon>Micrococcales</taxon>
        <taxon>Ornithinimicrobiaceae</taxon>
        <taxon>Serinicoccus</taxon>
    </lineage>
</organism>
<keyword evidence="3 5" id="KW-0808">Transferase</keyword>
<evidence type="ECO:0000256" key="1">
    <source>
        <dbReference type="ARBA" id="ARBA00021292"/>
    </source>
</evidence>
<keyword evidence="6" id="KW-1185">Reference proteome</keyword>
<proteinExistence type="predicted"/>
<feature type="domain" description="Glycosyltransferase subfamily 4-like N-terminal" evidence="4">
    <location>
        <begin position="14"/>
        <end position="180"/>
    </location>
</feature>
<dbReference type="CDD" id="cd03814">
    <property type="entry name" value="GT4-like"/>
    <property type="match status" value="1"/>
</dbReference>
<evidence type="ECO:0000259" key="4">
    <source>
        <dbReference type="Pfam" id="PF13439"/>
    </source>
</evidence>
<dbReference type="InterPro" id="IPR050194">
    <property type="entry name" value="Glycosyltransferase_grp1"/>
</dbReference>
<sequence>MRIALFTEVFLPKVDGVVTRVTRTLDQLADLGHEALVFAPGEPPARYGPHRVVKVRSVSFQPWYPEIMVGLPTARIARGMQAFHPDIVHAVNPVWLAAYGVISARRRNLPLLASFHTDVPSYTTRLGNGLHLLRAPSEAWITGMHNLAEVNLCTSAQMVQRAREVGIREVDLWPKAVDTEGYHPSRRSREMRERLTGGHPEAPLVLYVGRLSREKDLDQLLEPIRALAGEGVRLAFVGSGPARQELEAMFAGTPTVFTGYLAGEELAAAYASADAFAFPSTTETLGLVALESMASGVPVVGARAGGIPFVIDDGVTGFLVEPGDTAGYADRLHRVLLEPGLKDRMGAAARADAQTHSWRASTESLVRSYELAVERHVGRRPVLKPLRARTHRDLPPPG</sequence>
<dbReference type="OrthoDB" id="9802525at2"/>
<reference evidence="5 6" key="1">
    <citation type="submission" date="2015-12" db="EMBL/GenBank/DDBJ databases">
        <title>Serinicoccus chungangenesis strain CD08_5 genome sequencing and assembly.</title>
        <authorList>
            <person name="Chander A.M."/>
            <person name="Kaur G."/>
            <person name="Nair G.R."/>
            <person name="Dhawan D.K."/>
            <person name="Kochhar R.K."/>
            <person name="Mayilraj S."/>
            <person name="Bhadada S.K."/>
        </authorList>
    </citation>
    <scope>NUCLEOTIDE SEQUENCE [LARGE SCALE GENOMIC DNA]</scope>
    <source>
        <strain evidence="5 6">CD08_5</strain>
    </source>
</reference>
<dbReference type="InterPro" id="IPR028098">
    <property type="entry name" value="Glyco_trans_4-like_N"/>
</dbReference>
<keyword evidence="2" id="KW-0328">Glycosyltransferase</keyword>
<evidence type="ECO:0000256" key="3">
    <source>
        <dbReference type="ARBA" id="ARBA00022679"/>
    </source>
</evidence>
<dbReference type="AlphaFoldDB" id="A0A0W8IBA7"/>
<dbReference type="PANTHER" id="PTHR45947">
    <property type="entry name" value="SULFOQUINOVOSYL TRANSFERASE SQD2"/>
    <property type="match status" value="1"/>
</dbReference>
<dbReference type="Gene3D" id="3.40.50.2000">
    <property type="entry name" value="Glycogen Phosphorylase B"/>
    <property type="match status" value="2"/>
</dbReference>
<dbReference type="PANTHER" id="PTHR45947:SF3">
    <property type="entry name" value="SULFOQUINOVOSYL TRANSFERASE SQD2"/>
    <property type="match status" value="1"/>
</dbReference>
<dbReference type="GO" id="GO:0016757">
    <property type="term" value="F:glycosyltransferase activity"/>
    <property type="evidence" value="ECO:0007669"/>
    <property type="project" value="UniProtKB-KW"/>
</dbReference>
<dbReference type="Pfam" id="PF13439">
    <property type="entry name" value="Glyco_transf_4"/>
    <property type="match status" value="1"/>
</dbReference>
<comment type="caution">
    <text evidence="5">The sequence shown here is derived from an EMBL/GenBank/DDBJ whole genome shotgun (WGS) entry which is preliminary data.</text>
</comment>
<dbReference type="SUPFAM" id="SSF53756">
    <property type="entry name" value="UDP-Glycosyltransferase/glycogen phosphorylase"/>
    <property type="match status" value="1"/>
</dbReference>
<evidence type="ECO:0000313" key="5">
    <source>
        <dbReference type="EMBL" id="KUG56920.1"/>
    </source>
</evidence>
<dbReference type="STRING" id="767452.AVL62_11575"/>
<protein>
    <recommendedName>
        <fullName evidence="1">D-inositol 3-phosphate glycosyltransferase</fullName>
    </recommendedName>
</protein>
<evidence type="ECO:0000256" key="2">
    <source>
        <dbReference type="ARBA" id="ARBA00022676"/>
    </source>
</evidence>
<dbReference type="RefSeq" id="WP_058890658.1">
    <property type="nucleotide sequence ID" value="NZ_LQBL01000011.1"/>
</dbReference>